<dbReference type="RefSeq" id="WP_090844337.1">
    <property type="nucleotide sequence ID" value="NZ_FMZL01000001.1"/>
</dbReference>
<dbReference type="NCBIfam" id="TIGR02135">
    <property type="entry name" value="phoU_full"/>
    <property type="match status" value="1"/>
</dbReference>
<keyword evidence="1" id="KW-0592">Phosphate transport</keyword>
<keyword evidence="4" id="KW-1185">Reference proteome</keyword>
<dbReference type="Pfam" id="PF01895">
    <property type="entry name" value="PhoU"/>
    <property type="match status" value="2"/>
</dbReference>
<dbReference type="PIRSF" id="PIRSF003107">
    <property type="entry name" value="PhoU"/>
    <property type="match status" value="1"/>
</dbReference>
<comment type="function">
    <text evidence="1">Plays a role in the regulation of phosphate uptake.</text>
</comment>
<dbReference type="SUPFAM" id="SSF109755">
    <property type="entry name" value="PhoU-like"/>
    <property type="match status" value="1"/>
</dbReference>
<dbReference type="InterPro" id="IPR026022">
    <property type="entry name" value="PhoU_dom"/>
</dbReference>
<evidence type="ECO:0000256" key="1">
    <source>
        <dbReference type="PIRNR" id="PIRNR003107"/>
    </source>
</evidence>
<dbReference type="Proteomes" id="UP000198528">
    <property type="component" value="Unassembled WGS sequence"/>
</dbReference>
<comment type="subcellular location">
    <subcellularLocation>
        <location evidence="1">Cytoplasm</location>
    </subcellularLocation>
</comment>
<dbReference type="STRING" id="604330.SAMN04489857_0517"/>
<dbReference type="GO" id="GO:0006817">
    <property type="term" value="P:phosphate ion transport"/>
    <property type="evidence" value="ECO:0007669"/>
    <property type="project" value="UniProtKB-KW"/>
</dbReference>
<proteinExistence type="inferred from homology"/>
<comment type="subunit">
    <text evidence="1">Homodimer.</text>
</comment>
<dbReference type="GO" id="GO:0005737">
    <property type="term" value="C:cytoplasm"/>
    <property type="evidence" value="ECO:0007669"/>
    <property type="project" value="UniProtKB-SubCell"/>
</dbReference>
<feature type="domain" description="PhoU" evidence="2">
    <location>
        <begin position="124"/>
        <end position="206"/>
    </location>
</feature>
<dbReference type="AlphaFoldDB" id="A0A1G6HSB4"/>
<comment type="similarity">
    <text evidence="1">Belongs to the PhoU family.</text>
</comment>
<evidence type="ECO:0000313" key="3">
    <source>
        <dbReference type="EMBL" id="SDB97197.1"/>
    </source>
</evidence>
<name>A0A1G6HSB4_9ACTN</name>
<keyword evidence="1" id="KW-0813">Transport</keyword>
<dbReference type="GO" id="GO:0030643">
    <property type="term" value="P:intracellular phosphate ion homeostasis"/>
    <property type="evidence" value="ECO:0007669"/>
    <property type="project" value="InterPro"/>
</dbReference>
<protein>
    <recommendedName>
        <fullName evidence="1">Phosphate-specific transport system accessory protein PhoU</fullName>
    </recommendedName>
</protein>
<reference evidence="4" key="1">
    <citation type="submission" date="2016-10" db="EMBL/GenBank/DDBJ databases">
        <authorList>
            <person name="Varghese N."/>
            <person name="Submissions S."/>
        </authorList>
    </citation>
    <scope>NUCLEOTIDE SEQUENCE [LARGE SCALE GENOMIC DNA]</scope>
    <source>
        <strain evidence="4">DSM 22619</strain>
    </source>
</reference>
<dbReference type="EMBL" id="FMZL01000001">
    <property type="protein sequence ID" value="SDB97197.1"/>
    <property type="molecule type" value="Genomic_DNA"/>
</dbReference>
<keyword evidence="1" id="KW-0963">Cytoplasm</keyword>
<evidence type="ECO:0000313" key="4">
    <source>
        <dbReference type="Proteomes" id="UP000198528"/>
    </source>
</evidence>
<organism evidence="3 4">
    <name type="scientific">Parafannyhessea umbonata</name>
    <dbReference type="NCBI Taxonomy" id="604330"/>
    <lineage>
        <taxon>Bacteria</taxon>
        <taxon>Bacillati</taxon>
        <taxon>Actinomycetota</taxon>
        <taxon>Coriobacteriia</taxon>
        <taxon>Coriobacteriales</taxon>
        <taxon>Atopobiaceae</taxon>
        <taxon>Parafannyhessea</taxon>
    </lineage>
</organism>
<dbReference type="PANTHER" id="PTHR42930">
    <property type="entry name" value="PHOSPHATE-SPECIFIC TRANSPORT SYSTEM ACCESSORY PROTEIN PHOU"/>
    <property type="match status" value="1"/>
</dbReference>
<gene>
    <name evidence="3" type="ORF">SAMN04487824_101122</name>
</gene>
<dbReference type="GO" id="GO:0045936">
    <property type="term" value="P:negative regulation of phosphate metabolic process"/>
    <property type="evidence" value="ECO:0007669"/>
    <property type="project" value="InterPro"/>
</dbReference>
<dbReference type="Gene3D" id="1.20.58.220">
    <property type="entry name" value="Phosphate transport system protein phou homolog 2, domain 2"/>
    <property type="match status" value="1"/>
</dbReference>
<dbReference type="InterPro" id="IPR028366">
    <property type="entry name" value="PhoU"/>
</dbReference>
<feature type="domain" description="PhoU" evidence="2">
    <location>
        <begin position="23"/>
        <end position="96"/>
    </location>
</feature>
<accession>A0A1G6HSB4</accession>
<sequence length="222" mass="24281">MVTTRSAYIKQIDQLDGHVSVIGQAVVEDIRNTALAIGQGNRAAAQEVADGHDAFERLHRNVEDTCMSLMLLQQPMASDLRLVTASFRAISDLARIDEMAYETALLSMEVDLGTPKEVADLLVAMADNAAKMVMQAVESFGSGDVSVAENVFVEDDTMDNLYEQVRTRVVDLLKAGEEPASVAPEILSVAKYYERMGDHAQSVSDWSIFRATGSYRGRTMGE</sequence>
<dbReference type="PANTHER" id="PTHR42930:SF3">
    <property type="entry name" value="PHOSPHATE-SPECIFIC TRANSPORT SYSTEM ACCESSORY PROTEIN PHOU"/>
    <property type="match status" value="1"/>
</dbReference>
<evidence type="ECO:0000259" key="2">
    <source>
        <dbReference type="Pfam" id="PF01895"/>
    </source>
</evidence>
<dbReference type="InterPro" id="IPR038078">
    <property type="entry name" value="PhoU-like_sf"/>
</dbReference>